<dbReference type="GO" id="GO:0008658">
    <property type="term" value="F:penicillin binding"/>
    <property type="evidence" value="ECO:0007669"/>
    <property type="project" value="InterPro"/>
</dbReference>
<feature type="domain" description="Penicillin-binding protein transpeptidase" evidence="8">
    <location>
        <begin position="38"/>
        <end position="247"/>
    </location>
</feature>
<evidence type="ECO:0000256" key="3">
    <source>
        <dbReference type="ARBA" id="ARBA00012865"/>
    </source>
</evidence>
<dbReference type="InterPro" id="IPR012338">
    <property type="entry name" value="Beta-lactam/transpept-like"/>
</dbReference>
<organism evidence="9 10">
    <name type="scientific">Falsihalocynthiibacter arcticus</name>
    <dbReference type="NCBI Taxonomy" id="1579316"/>
    <lineage>
        <taxon>Bacteria</taxon>
        <taxon>Pseudomonadati</taxon>
        <taxon>Pseudomonadota</taxon>
        <taxon>Alphaproteobacteria</taxon>
        <taxon>Rhodobacterales</taxon>
        <taxon>Roseobacteraceae</taxon>
        <taxon>Falsihalocynthiibacter</taxon>
    </lineage>
</organism>
<geneLocation type="plasmid" evidence="9">
    <name>unnamed</name>
</geneLocation>
<evidence type="ECO:0000313" key="10">
    <source>
        <dbReference type="Proteomes" id="UP000070371"/>
    </source>
</evidence>
<dbReference type="EMBL" id="CP014328">
    <property type="protein sequence ID" value="AML53795.1"/>
    <property type="molecule type" value="Genomic_DNA"/>
</dbReference>
<feature type="chain" id="PRO_5007443590" description="beta-lactamase" evidence="7">
    <location>
        <begin position="23"/>
        <end position="270"/>
    </location>
</feature>
<proteinExistence type="inferred from homology"/>
<evidence type="ECO:0000256" key="2">
    <source>
        <dbReference type="ARBA" id="ARBA00007898"/>
    </source>
</evidence>
<evidence type="ECO:0000313" key="9">
    <source>
        <dbReference type="EMBL" id="AML53795.1"/>
    </source>
</evidence>
<dbReference type="EC" id="3.5.2.6" evidence="3"/>
<evidence type="ECO:0000256" key="6">
    <source>
        <dbReference type="ARBA" id="ARBA00023251"/>
    </source>
</evidence>
<dbReference type="PANTHER" id="PTHR30627">
    <property type="entry name" value="PEPTIDOGLYCAN D,D-TRANSPEPTIDASE"/>
    <property type="match status" value="1"/>
</dbReference>
<feature type="signal peptide" evidence="7">
    <location>
        <begin position="1"/>
        <end position="22"/>
    </location>
</feature>
<dbReference type="PANTHER" id="PTHR30627:SF6">
    <property type="entry name" value="BETA-LACTAMASE YBXI-RELATED"/>
    <property type="match status" value="1"/>
</dbReference>
<keyword evidence="4 7" id="KW-0732">Signal</keyword>
<dbReference type="SUPFAM" id="SSF56601">
    <property type="entry name" value="beta-lactamase/transpeptidase-like"/>
    <property type="match status" value="1"/>
</dbReference>
<dbReference type="KEGG" id="hat:RC74_21310"/>
<dbReference type="GO" id="GO:0046677">
    <property type="term" value="P:response to antibiotic"/>
    <property type="evidence" value="ECO:0007669"/>
    <property type="project" value="UniProtKB-KW"/>
</dbReference>
<accession>A0A126V740</accession>
<keyword evidence="9" id="KW-0614">Plasmid</keyword>
<dbReference type="InterPro" id="IPR050515">
    <property type="entry name" value="Beta-lactam/transpept"/>
</dbReference>
<dbReference type="RefSeq" id="WP_052274570.1">
    <property type="nucleotide sequence ID" value="NZ_CP014328.1"/>
</dbReference>
<gene>
    <name evidence="9" type="ORF">RC74_21310</name>
</gene>
<keyword evidence="6" id="KW-0046">Antibiotic resistance</keyword>
<keyword evidence="10" id="KW-1185">Reference proteome</keyword>
<evidence type="ECO:0000256" key="7">
    <source>
        <dbReference type="SAM" id="SignalP"/>
    </source>
</evidence>
<dbReference type="GO" id="GO:0005886">
    <property type="term" value="C:plasma membrane"/>
    <property type="evidence" value="ECO:0007669"/>
    <property type="project" value="TreeGrafter"/>
</dbReference>
<protein>
    <recommendedName>
        <fullName evidence="3">beta-lactamase</fullName>
        <ecNumber evidence="3">3.5.2.6</ecNumber>
    </recommendedName>
</protein>
<reference evidence="9 10" key="1">
    <citation type="submission" date="2016-02" db="EMBL/GenBank/DDBJ databases">
        <title>Complete genome sequence of Halocynthiibacter arcticus PAMC 20958t from arctic marine sediment.</title>
        <authorList>
            <person name="Lee Y.M."/>
            <person name="Baek K."/>
            <person name="Lee H.K."/>
            <person name="Shin S.C."/>
        </authorList>
    </citation>
    <scope>NUCLEOTIDE SEQUENCE [LARGE SCALE GENOMIC DNA]</scope>
    <source>
        <strain evidence="9">PAMC 20958</strain>
        <plasmid evidence="10">Plasmid</plasmid>
    </source>
</reference>
<dbReference type="GO" id="GO:0008800">
    <property type="term" value="F:beta-lactamase activity"/>
    <property type="evidence" value="ECO:0007669"/>
    <property type="project" value="UniProtKB-EC"/>
</dbReference>
<keyword evidence="5" id="KW-0378">Hydrolase</keyword>
<sequence length="270" mass="30617">MRRLIFVLAFLASLVITSHAEAKEVCTIVMDELAVEVLLRNGDCDSRVTPASTFKISLALMGFDAGVLQDAYTPRLQFREGYPDWGGDNWRQTTDPQRWMKYSVVWFSRQITPILGIPRLTEYASSFGYGNADFSGDFAQTNGLERAWMTSSLQISPREQINFLSRMLRYELPVSKEAVDRTLEIIEFTDTAGSWRVWGKTGTAYPRGDTGRFDYSQGWGWFVGWARRGETKLVFAHLIQDEQRHAESPGLRARATFIGGFDDLVAEALK</sequence>
<dbReference type="InterPro" id="IPR001460">
    <property type="entry name" value="PCN-bd_Tpept"/>
</dbReference>
<dbReference type="Gene3D" id="3.40.710.10">
    <property type="entry name" value="DD-peptidase/beta-lactamase superfamily"/>
    <property type="match status" value="1"/>
</dbReference>
<dbReference type="Pfam" id="PF00905">
    <property type="entry name" value="Transpeptidase"/>
    <property type="match status" value="1"/>
</dbReference>
<evidence type="ECO:0000259" key="8">
    <source>
        <dbReference type="Pfam" id="PF00905"/>
    </source>
</evidence>
<comment type="similarity">
    <text evidence="2">Belongs to the class-D beta-lactamase family.</text>
</comment>
<dbReference type="AlphaFoldDB" id="A0A126V740"/>
<comment type="catalytic activity">
    <reaction evidence="1">
        <text>a beta-lactam + H2O = a substituted beta-amino acid</text>
        <dbReference type="Rhea" id="RHEA:20401"/>
        <dbReference type="ChEBI" id="CHEBI:15377"/>
        <dbReference type="ChEBI" id="CHEBI:35627"/>
        <dbReference type="ChEBI" id="CHEBI:140347"/>
        <dbReference type="EC" id="3.5.2.6"/>
    </reaction>
</comment>
<dbReference type="NCBIfam" id="NF000270">
    <property type="entry name" value="bla_class_D_alt"/>
    <property type="match status" value="1"/>
</dbReference>
<dbReference type="GO" id="GO:0071555">
    <property type="term" value="P:cell wall organization"/>
    <property type="evidence" value="ECO:0007669"/>
    <property type="project" value="TreeGrafter"/>
</dbReference>
<evidence type="ECO:0000256" key="4">
    <source>
        <dbReference type="ARBA" id="ARBA00022729"/>
    </source>
</evidence>
<evidence type="ECO:0000256" key="1">
    <source>
        <dbReference type="ARBA" id="ARBA00001526"/>
    </source>
</evidence>
<dbReference type="Proteomes" id="UP000070371">
    <property type="component" value="Plasmid unnamed"/>
</dbReference>
<evidence type="ECO:0000256" key="5">
    <source>
        <dbReference type="ARBA" id="ARBA00022801"/>
    </source>
</evidence>
<name>A0A126V740_9RHOB</name>